<protein>
    <submittedName>
        <fullName evidence="1">Diguanylate phosphodiesterase</fullName>
    </submittedName>
</protein>
<dbReference type="KEGG" id="fam:OYT1_ch1213"/>
<name>A0A2Z6GBL4_9PROT</name>
<dbReference type="Proteomes" id="UP000033070">
    <property type="component" value="Chromosome"/>
</dbReference>
<dbReference type="InterPro" id="IPR021767">
    <property type="entry name" value="TnpM"/>
</dbReference>
<reference evidence="1 2" key="1">
    <citation type="submission" date="2018-06" db="EMBL/GenBank/DDBJ databases">
        <title>OYT1 Genome Sequencing.</title>
        <authorList>
            <person name="Kato S."/>
            <person name="Itoh T."/>
            <person name="Ohkuma M."/>
        </authorList>
    </citation>
    <scope>NUCLEOTIDE SEQUENCE [LARGE SCALE GENOMIC DNA]</scope>
    <source>
        <strain evidence="1 2">OYT1</strain>
    </source>
</reference>
<dbReference type="Pfam" id="PF11809">
    <property type="entry name" value="DUF3330"/>
    <property type="match status" value="1"/>
</dbReference>
<accession>A0A2Z6GBL4</accession>
<dbReference type="EMBL" id="AP018738">
    <property type="protein sequence ID" value="BBE50772.1"/>
    <property type="molecule type" value="Genomic_DNA"/>
</dbReference>
<gene>
    <name evidence="1" type="ORF">OYT1_ch1213</name>
</gene>
<evidence type="ECO:0000313" key="1">
    <source>
        <dbReference type="EMBL" id="BBE50772.1"/>
    </source>
</evidence>
<dbReference type="AlphaFoldDB" id="A0A2Z6GBL4"/>
<dbReference type="OrthoDB" id="9813903at2"/>
<dbReference type="STRING" id="1188319.OYT1_01873"/>
<dbReference type="RefSeq" id="WP_084612020.1">
    <property type="nucleotide sequence ID" value="NZ_AP018738.1"/>
</dbReference>
<organism evidence="1 2">
    <name type="scientific">Ferriphaselus amnicola</name>
    <dbReference type="NCBI Taxonomy" id="1188319"/>
    <lineage>
        <taxon>Bacteria</taxon>
        <taxon>Pseudomonadati</taxon>
        <taxon>Pseudomonadota</taxon>
        <taxon>Betaproteobacteria</taxon>
        <taxon>Nitrosomonadales</taxon>
        <taxon>Gallionellaceae</taxon>
        <taxon>Ferriphaselus</taxon>
    </lineage>
</organism>
<keyword evidence="2" id="KW-1185">Reference proteome</keyword>
<evidence type="ECO:0000313" key="2">
    <source>
        <dbReference type="Proteomes" id="UP000033070"/>
    </source>
</evidence>
<proteinExistence type="predicted"/>
<sequence>MNKPVSSNTESLVQCCVCRKEVPRSAAVMPESSGYVEHFCGSDCYDQYFAEHPEKVRPTRTPQGKA</sequence>